<dbReference type="AlphaFoldDB" id="A0A9J6G1K2"/>
<comment type="caution">
    <text evidence="2">The sequence shown here is derived from an EMBL/GenBank/DDBJ whole genome shotgun (WGS) entry which is preliminary data.</text>
</comment>
<protein>
    <submittedName>
        <fullName evidence="2">Uncharacterized protein</fullName>
    </submittedName>
</protein>
<evidence type="ECO:0000313" key="2">
    <source>
        <dbReference type="EMBL" id="KAH9372310.1"/>
    </source>
</evidence>
<dbReference type="EMBL" id="JABSTR010000006">
    <property type="protein sequence ID" value="KAH9372310.1"/>
    <property type="molecule type" value="Genomic_DNA"/>
</dbReference>
<gene>
    <name evidence="2" type="ORF">HPB48_000221</name>
</gene>
<sequence>MCARRNAKQNCESLHFRESDFRDNVKKRLLKPGAVPSVFSELTSCAGQTEARSRRDLRIRKRKREPSLTCAEERPATGLVHDGDIASVGSNEHGSFDLLRELTDGAHGHGEVTNAARSVEYAFSSSARNQAADVVSAATVLPTGGYPTLGVEGHESSATEWLGNEPGCQKSTNDPKDGLVAPDKVECRVRRKSVYAK</sequence>
<proteinExistence type="predicted"/>
<keyword evidence="3" id="KW-1185">Reference proteome</keyword>
<dbReference type="VEuPathDB" id="VectorBase:HLOH_064520"/>
<reference evidence="2 3" key="1">
    <citation type="journal article" date="2020" name="Cell">
        <title>Large-Scale Comparative Analyses of Tick Genomes Elucidate Their Genetic Diversity and Vector Capacities.</title>
        <authorList>
            <consortium name="Tick Genome and Microbiome Consortium (TIGMIC)"/>
            <person name="Jia N."/>
            <person name="Wang J."/>
            <person name="Shi W."/>
            <person name="Du L."/>
            <person name="Sun Y."/>
            <person name="Zhan W."/>
            <person name="Jiang J.F."/>
            <person name="Wang Q."/>
            <person name="Zhang B."/>
            <person name="Ji P."/>
            <person name="Bell-Sakyi L."/>
            <person name="Cui X.M."/>
            <person name="Yuan T.T."/>
            <person name="Jiang B.G."/>
            <person name="Yang W.F."/>
            <person name="Lam T.T."/>
            <person name="Chang Q.C."/>
            <person name="Ding S.J."/>
            <person name="Wang X.J."/>
            <person name="Zhu J.G."/>
            <person name="Ruan X.D."/>
            <person name="Zhao L."/>
            <person name="Wei J.T."/>
            <person name="Ye R.Z."/>
            <person name="Que T.C."/>
            <person name="Du C.H."/>
            <person name="Zhou Y.H."/>
            <person name="Cheng J.X."/>
            <person name="Dai P.F."/>
            <person name="Guo W.B."/>
            <person name="Han X.H."/>
            <person name="Huang E.J."/>
            <person name="Li L.F."/>
            <person name="Wei W."/>
            <person name="Gao Y.C."/>
            <person name="Liu J.Z."/>
            <person name="Shao H.Z."/>
            <person name="Wang X."/>
            <person name="Wang C.C."/>
            <person name="Yang T.C."/>
            <person name="Huo Q.B."/>
            <person name="Li W."/>
            <person name="Chen H.Y."/>
            <person name="Chen S.E."/>
            <person name="Zhou L.G."/>
            <person name="Ni X.B."/>
            <person name="Tian J.H."/>
            <person name="Sheng Y."/>
            <person name="Liu T."/>
            <person name="Pan Y.S."/>
            <person name="Xia L.Y."/>
            <person name="Li J."/>
            <person name="Zhao F."/>
            <person name="Cao W.C."/>
        </authorList>
    </citation>
    <scope>NUCLEOTIDE SEQUENCE [LARGE SCALE GENOMIC DNA]</scope>
    <source>
        <strain evidence="2">HaeL-2018</strain>
    </source>
</reference>
<dbReference type="Proteomes" id="UP000821853">
    <property type="component" value="Chromosome 4"/>
</dbReference>
<feature type="region of interest" description="Disordered" evidence="1">
    <location>
        <begin position="152"/>
        <end position="180"/>
    </location>
</feature>
<name>A0A9J6G1K2_HAELO</name>
<organism evidence="2 3">
    <name type="scientific">Haemaphysalis longicornis</name>
    <name type="common">Bush tick</name>
    <dbReference type="NCBI Taxonomy" id="44386"/>
    <lineage>
        <taxon>Eukaryota</taxon>
        <taxon>Metazoa</taxon>
        <taxon>Ecdysozoa</taxon>
        <taxon>Arthropoda</taxon>
        <taxon>Chelicerata</taxon>
        <taxon>Arachnida</taxon>
        <taxon>Acari</taxon>
        <taxon>Parasitiformes</taxon>
        <taxon>Ixodida</taxon>
        <taxon>Ixodoidea</taxon>
        <taxon>Ixodidae</taxon>
        <taxon>Haemaphysalinae</taxon>
        <taxon>Haemaphysalis</taxon>
    </lineage>
</organism>
<evidence type="ECO:0000256" key="1">
    <source>
        <dbReference type="SAM" id="MobiDB-lite"/>
    </source>
</evidence>
<evidence type="ECO:0000313" key="3">
    <source>
        <dbReference type="Proteomes" id="UP000821853"/>
    </source>
</evidence>
<accession>A0A9J6G1K2</accession>